<evidence type="ECO:0008006" key="4">
    <source>
        <dbReference type="Google" id="ProtNLM"/>
    </source>
</evidence>
<evidence type="ECO:0000313" key="2">
    <source>
        <dbReference type="EMBL" id="SFK50210.1"/>
    </source>
</evidence>
<dbReference type="AlphaFoldDB" id="A0A1I4A1W1"/>
<dbReference type="EMBL" id="FOSR01000003">
    <property type="protein sequence ID" value="SFK50210.1"/>
    <property type="molecule type" value="Genomic_DNA"/>
</dbReference>
<reference evidence="3" key="1">
    <citation type="submission" date="2016-10" db="EMBL/GenBank/DDBJ databases">
        <authorList>
            <person name="Varghese N."/>
            <person name="Submissions S."/>
        </authorList>
    </citation>
    <scope>NUCLEOTIDE SEQUENCE [LARGE SCALE GENOMIC DNA]</scope>
    <source>
        <strain evidence="3">MO64</strain>
    </source>
</reference>
<proteinExistence type="predicted"/>
<dbReference type="Proteomes" id="UP000198725">
    <property type="component" value="Unassembled WGS sequence"/>
</dbReference>
<evidence type="ECO:0000256" key="1">
    <source>
        <dbReference type="SAM" id="SignalP"/>
    </source>
</evidence>
<name>A0A1I4A1W1_9GAMM</name>
<sequence length="91" mass="9779">MKRWIVLMAGLVLAFSAAAADSVRFGSSLVVLGDTEAHVLKVAGKPAIQSDVQNRFGAVVAHRLDYDEGNKTISIYVGQDGRVAKITETYN</sequence>
<protein>
    <recommendedName>
        <fullName evidence="4">DUF2845 domain-containing protein</fullName>
    </recommendedName>
</protein>
<organism evidence="2 3">
    <name type="scientific">Rhodanobacter glycinis</name>
    <dbReference type="NCBI Taxonomy" id="582702"/>
    <lineage>
        <taxon>Bacteria</taxon>
        <taxon>Pseudomonadati</taxon>
        <taxon>Pseudomonadota</taxon>
        <taxon>Gammaproteobacteria</taxon>
        <taxon>Lysobacterales</taxon>
        <taxon>Rhodanobacteraceae</taxon>
        <taxon>Rhodanobacter</taxon>
    </lineage>
</organism>
<feature type="chain" id="PRO_5011601176" description="DUF2845 domain-containing protein" evidence="1">
    <location>
        <begin position="20"/>
        <end position="91"/>
    </location>
</feature>
<keyword evidence="3" id="KW-1185">Reference proteome</keyword>
<gene>
    <name evidence="2" type="ORF">SAMN05192579_103223</name>
</gene>
<evidence type="ECO:0000313" key="3">
    <source>
        <dbReference type="Proteomes" id="UP000198725"/>
    </source>
</evidence>
<accession>A0A1I4A1W1</accession>
<feature type="signal peptide" evidence="1">
    <location>
        <begin position="1"/>
        <end position="19"/>
    </location>
</feature>
<dbReference type="RefSeq" id="WP_092702140.1">
    <property type="nucleotide sequence ID" value="NZ_FOSR01000003.1"/>
</dbReference>
<keyword evidence="1" id="KW-0732">Signal</keyword>